<reference evidence="1" key="1">
    <citation type="submission" date="2022-12" db="EMBL/GenBank/DDBJ databases">
        <authorList>
            <person name="Alioto T."/>
            <person name="Alioto T."/>
            <person name="Gomez Garrido J."/>
        </authorList>
    </citation>
    <scope>NUCLEOTIDE SEQUENCE</scope>
</reference>
<accession>A0AA35KJC7</accession>
<protein>
    <submittedName>
        <fullName evidence="1">Uncharacterized protein</fullName>
    </submittedName>
</protein>
<dbReference type="Proteomes" id="UP001178461">
    <property type="component" value="Chromosome 6"/>
</dbReference>
<dbReference type="EMBL" id="OX395131">
    <property type="protein sequence ID" value="CAI5778408.1"/>
    <property type="molecule type" value="Genomic_DNA"/>
</dbReference>
<evidence type="ECO:0000313" key="2">
    <source>
        <dbReference type="Proteomes" id="UP001178461"/>
    </source>
</evidence>
<sequence>MRFRDSFVKLISSPYSLAAQLQRGRSVLMHPKSCKFRGGGVILGLDSLYTRKPFSFFSRDFSPFWIFLKKFLYFVSNRLNSEVCLLHRA</sequence>
<proteinExistence type="predicted"/>
<organism evidence="1 2">
    <name type="scientific">Podarcis lilfordi</name>
    <name type="common">Lilford's wall lizard</name>
    <dbReference type="NCBI Taxonomy" id="74358"/>
    <lineage>
        <taxon>Eukaryota</taxon>
        <taxon>Metazoa</taxon>
        <taxon>Chordata</taxon>
        <taxon>Craniata</taxon>
        <taxon>Vertebrata</taxon>
        <taxon>Euteleostomi</taxon>
        <taxon>Lepidosauria</taxon>
        <taxon>Squamata</taxon>
        <taxon>Bifurcata</taxon>
        <taxon>Unidentata</taxon>
        <taxon>Episquamata</taxon>
        <taxon>Laterata</taxon>
        <taxon>Lacertibaenia</taxon>
        <taxon>Lacertidae</taxon>
        <taxon>Podarcis</taxon>
    </lineage>
</organism>
<evidence type="ECO:0000313" key="1">
    <source>
        <dbReference type="EMBL" id="CAI5778408.1"/>
    </source>
</evidence>
<name>A0AA35KJC7_9SAUR</name>
<gene>
    <name evidence="1" type="ORF">PODLI_1B026812</name>
</gene>
<keyword evidence="2" id="KW-1185">Reference proteome</keyword>
<dbReference type="AlphaFoldDB" id="A0AA35KJC7"/>